<proteinExistence type="predicted"/>
<keyword evidence="2" id="KW-1185">Reference proteome</keyword>
<dbReference type="Proteomes" id="UP001236748">
    <property type="component" value="Chromosome"/>
</dbReference>
<dbReference type="GeneID" id="99721682"/>
<evidence type="ECO:0000313" key="1">
    <source>
        <dbReference type="EMBL" id="WLH09765.1"/>
    </source>
</evidence>
<name>A0ABY9G2F6_9PSED</name>
<protein>
    <submittedName>
        <fullName evidence="1">Uncharacterized protein</fullName>
    </submittedName>
</protein>
<dbReference type="RefSeq" id="WP_098466475.1">
    <property type="nucleotide sequence ID" value="NZ_CP117450.1"/>
</dbReference>
<gene>
    <name evidence="1" type="ORF">PSH67_14190</name>
</gene>
<dbReference type="EMBL" id="CP117450">
    <property type="protein sequence ID" value="WLH09765.1"/>
    <property type="molecule type" value="Genomic_DNA"/>
</dbReference>
<organism evidence="1 2">
    <name type="scientific">Pseudomonas lurida</name>
    <dbReference type="NCBI Taxonomy" id="244566"/>
    <lineage>
        <taxon>Bacteria</taxon>
        <taxon>Pseudomonadati</taxon>
        <taxon>Pseudomonadota</taxon>
        <taxon>Gammaproteobacteria</taxon>
        <taxon>Pseudomonadales</taxon>
        <taxon>Pseudomonadaceae</taxon>
        <taxon>Pseudomonas</taxon>
    </lineage>
</organism>
<dbReference type="SUPFAM" id="SSF56024">
    <property type="entry name" value="Phospholipase D/nuclease"/>
    <property type="match status" value="1"/>
</dbReference>
<accession>A0ABY9G2F6</accession>
<reference evidence="1 2" key="1">
    <citation type="submission" date="2023-02" db="EMBL/GenBank/DDBJ databases">
        <title>Evolution of Hrp T3SS in non-pathogenic Pseudomonas fluorescens.</title>
        <authorList>
            <person name="Liao K."/>
            <person name="Wei H."/>
            <person name="Gu Y."/>
        </authorList>
    </citation>
    <scope>NUCLEOTIDE SEQUENCE [LARGE SCALE GENOMIC DNA]</scope>
    <source>
        <strain evidence="1 2">FP2043</strain>
    </source>
</reference>
<sequence>MPKLLSSPSVKVAPITESVLSPQLLIPCEPFHREKGVQHFPSIAAIKARLGVEKVQISDEFSSAIRAAQSRVWIIDKHILSDDGKKPDHKRRLDTVVKWFQSTDQVKSVRILTGTSPDEKEAAQKFLALSEEVSNRRLPLNPPLDAQIKFSINKFPYIHDRFAIIDDELWHFGATVGGFHRSVSAASRGWDVNAHRAIDFFEMAWNGVSD</sequence>
<evidence type="ECO:0000313" key="2">
    <source>
        <dbReference type="Proteomes" id="UP001236748"/>
    </source>
</evidence>